<dbReference type="Proteomes" id="UP001205357">
    <property type="component" value="Unassembled WGS sequence"/>
</dbReference>
<gene>
    <name evidence="1" type="ORF">MUU47_11250</name>
</gene>
<keyword evidence="2" id="KW-1185">Reference proteome</keyword>
<comment type="caution">
    <text evidence="1">The sequence shown here is derived from an EMBL/GenBank/DDBJ whole genome shotgun (WGS) entry which is preliminary data.</text>
</comment>
<evidence type="ECO:0000313" key="2">
    <source>
        <dbReference type="Proteomes" id="UP001205357"/>
    </source>
</evidence>
<evidence type="ECO:0000313" key="1">
    <source>
        <dbReference type="EMBL" id="MCS2161683.1"/>
    </source>
</evidence>
<dbReference type="RefSeq" id="WP_258988291.1">
    <property type="nucleotide sequence ID" value="NZ_JALIGE010000073.1"/>
</dbReference>
<dbReference type="EMBL" id="JALIGE010000073">
    <property type="protein sequence ID" value="MCS2161683.1"/>
    <property type="molecule type" value="Genomic_DNA"/>
</dbReference>
<organism evidence="1 2">
    <name type="scientific">Scandinavium hiltneri</name>
    <dbReference type="NCBI Taxonomy" id="2926519"/>
    <lineage>
        <taxon>Bacteria</taxon>
        <taxon>Pseudomonadati</taxon>
        <taxon>Pseudomonadota</taxon>
        <taxon>Gammaproteobacteria</taxon>
        <taxon>Enterobacterales</taxon>
        <taxon>Enterobacteriaceae</taxon>
        <taxon>Scandinavium</taxon>
    </lineage>
</organism>
<accession>A0ABT2E2N2</accession>
<sequence length="117" mass="13478">MITLKEQVKQIIHSQPITLRREIISQLHVSSKTLTHYLHQLVRDGEVVLYRGRGYFKDDSAYDIWHADNRRRFGAKAGVVLRARTGKQSSGENEIFNECRQSGAMQRVLMVWGRAPA</sequence>
<protein>
    <submittedName>
        <fullName evidence="1">Uncharacterized protein</fullName>
    </submittedName>
</protein>
<proteinExistence type="predicted"/>
<name>A0ABT2E2N2_9ENTR</name>
<reference evidence="1 2" key="1">
    <citation type="submission" date="2022-04" db="EMBL/GenBank/DDBJ databases">
        <title>Proposal of a three novel species of Scandinavium, Scandinavium hiltneri, Scandinavium manionii, Scandinavium tedordense.</title>
        <authorList>
            <person name="Maddock D.W."/>
            <person name="Brady C.L."/>
            <person name="Denman S."/>
            <person name="Arnold D."/>
        </authorList>
    </citation>
    <scope>NUCLEOTIDE SEQUENCE [LARGE SCALE GENOMIC DNA]</scope>
    <source>
        <strain evidence="1 2">H11S7</strain>
    </source>
</reference>